<comment type="similarity">
    <text evidence="1">Belongs to the peptidase C40 family.</text>
</comment>
<dbReference type="PROSITE" id="PS51935">
    <property type="entry name" value="NLPC_P60"/>
    <property type="match status" value="1"/>
</dbReference>
<dbReference type="InterPro" id="IPR051794">
    <property type="entry name" value="PG_Endopeptidase_C40"/>
</dbReference>
<evidence type="ECO:0000256" key="6">
    <source>
        <dbReference type="SAM" id="MobiDB-lite"/>
    </source>
</evidence>
<dbReference type="RefSeq" id="WP_241834814.1">
    <property type="nucleotide sequence ID" value="NZ_MOMC01000028.1"/>
</dbReference>
<protein>
    <submittedName>
        <fullName evidence="8">Glycoside hydrolase</fullName>
    </submittedName>
</protein>
<dbReference type="PANTHER" id="PTHR47359">
    <property type="entry name" value="PEPTIDOGLYCAN DL-ENDOPEPTIDASE CWLO"/>
    <property type="match status" value="1"/>
</dbReference>
<dbReference type="InterPro" id="IPR000064">
    <property type="entry name" value="NLP_P60_dom"/>
</dbReference>
<feature type="domain" description="NlpC/P60" evidence="7">
    <location>
        <begin position="319"/>
        <end position="435"/>
    </location>
</feature>
<evidence type="ECO:0000256" key="1">
    <source>
        <dbReference type="ARBA" id="ARBA00007074"/>
    </source>
</evidence>
<dbReference type="GO" id="GO:0008234">
    <property type="term" value="F:cysteine-type peptidase activity"/>
    <property type="evidence" value="ECO:0007669"/>
    <property type="project" value="UniProtKB-KW"/>
</dbReference>
<dbReference type="PANTHER" id="PTHR47359:SF3">
    <property type="entry name" value="NLP_P60 DOMAIN-CONTAINING PROTEIN-RELATED"/>
    <property type="match status" value="1"/>
</dbReference>
<evidence type="ECO:0000256" key="4">
    <source>
        <dbReference type="ARBA" id="ARBA00022807"/>
    </source>
</evidence>
<accession>A0A1V2IAT9</accession>
<gene>
    <name evidence="8" type="ORF">BL253_14885</name>
</gene>
<keyword evidence="9" id="KW-1185">Reference proteome</keyword>
<evidence type="ECO:0000313" key="9">
    <source>
        <dbReference type="Proteomes" id="UP000188929"/>
    </source>
</evidence>
<evidence type="ECO:0000259" key="7">
    <source>
        <dbReference type="PROSITE" id="PS51935"/>
    </source>
</evidence>
<feature type="compositionally biased region" description="Pro residues" evidence="6">
    <location>
        <begin position="293"/>
        <end position="315"/>
    </location>
</feature>
<feature type="coiled-coil region" evidence="5">
    <location>
        <begin position="69"/>
        <end position="124"/>
    </location>
</feature>
<feature type="region of interest" description="Disordered" evidence="6">
    <location>
        <begin position="285"/>
        <end position="320"/>
    </location>
</feature>
<dbReference type="Gene3D" id="3.90.1720.10">
    <property type="entry name" value="endopeptidase domain like (from Nostoc punctiforme)"/>
    <property type="match status" value="1"/>
</dbReference>
<feature type="region of interest" description="Disordered" evidence="6">
    <location>
        <begin position="41"/>
        <end position="60"/>
    </location>
</feature>
<comment type="caution">
    <text evidence="8">The sequence shown here is derived from an EMBL/GenBank/DDBJ whole genome shotgun (WGS) entry which is preliminary data.</text>
</comment>
<dbReference type="SUPFAM" id="SSF54001">
    <property type="entry name" value="Cysteine proteinases"/>
    <property type="match status" value="1"/>
</dbReference>
<keyword evidence="3 8" id="KW-0378">Hydrolase</keyword>
<keyword evidence="5" id="KW-0175">Coiled coil</keyword>
<name>A0A1V2IAT9_9ACTN</name>
<sequence>MSRPVRPSRHGRPAGVRVSVGFLISGWLFLAPGMAPAWASPVTPSADGSTSAGGDDGSSDTIDGIMAQIAAARGQLADLDAKLSEATEAFDAGRIRLGQARAAVDDAEGRVDRADAAVQDAVQERRGLAASAYRAGGLDTLSAILTGDPGGALDRAGALNALSRRAGLAETRERLARVDLTEARATARTTMADAQSALDAVTDQKKIIETSAGSQRTLLDGLIVKQADLERQARAREAAARQARQQAAAAEAARVAQAAAAEQTRLRQQSSLVQQATDTFAATPVTPAAPVTPASPAPPVPAAAAGAPPPPPPPAVAGSGGAATAVAEAYRQIGKPYVWGAEGPNEFDCSGLTQWVWAKAGVHLPHYTGDQWNAGRHVSRDQLIPGDLVFFNGSLDHVGIYIGNDQMIHAPHTGAVVRVESVWWSSFQGAVRPFG</sequence>
<keyword evidence="2" id="KW-0645">Protease</keyword>
<evidence type="ECO:0000256" key="2">
    <source>
        <dbReference type="ARBA" id="ARBA00022670"/>
    </source>
</evidence>
<dbReference type="EMBL" id="MOMC01000028">
    <property type="protein sequence ID" value="ONH30205.1"/>
    <property type="molecule type" value="Genomic_DNA"/>
</dbReference>
<proteinExistence type="inferred from homology"/>
<organism evidence="8 9">
    <name type="scientific">Pseudofrankia asymbiotica</name>
    <dbReference type="NCBI Taxonomy" id="1834516"/>
    <lineage>
        <taxon>Bacteria</taxon>
        <taxon>Bacillati</taxon>
        <taxon>Actinomycetota</taxon>
        <taxon>Actinomycetes</taxon>
        <taxon>Frankiales</taxon>
        <taxon>Frankiaceae</taxon>
        <taxon>Pseudofrankia</taxon>
    </lineage>
</organism>
<keyword evidence="4" id="KW-0788">Thiol protease</keyword>
<evidence type="ECO:0000256" key="5">
    <source>
        <dbReference type="SAM" id="Coils"/>
    </source>
</evidence>
<evidence type="ECO:0000313" key="8">
    <source>
        <dbReference type="EMBL" id="ONH30205.1"/>
    </source>
</evidence>
<dbReference type="InterPro" id="IPR038765">
    <property type="entry name" value="Papain-like_cys_pep_sf"/>
</dbReference>
<dbReference type="Pfam" id="PF00877">
    <property type="entry name" value="NLPC_P60"/>
    <property type="match status" value="1"/>
</dbReference>
<feature type="compositionally biased region" description="Low complexity" evidence="6">
    <location>
        <begin position="45"/>
        <end position="60"/>
    </location>
</feature>
<evidence type="ECO:0000256" key="3">
    <source>
        <dbReference type="ARBA" id="ARBA00022801"/>
    </source>
</evidence>
<dbReference type="AlphaFoldDB" id="A0A1V2IAT9"/>
<dbReference type="GO" id="GO:0006508">
    <property type="term" value="P:proteolysis"/>
    <property type="evidence" value="ECO:0007669"/>
    <property type="project" value="UniProtKB-KW"/>
</dbReference>
<dbReference type="Proteomes" id="UP000188929">
    <property type="component" value="Unassembled WGS sequence"/>
</dbReference>
<dbReference type="STRING" id="1834516.BL253_14885"/>
<reference evidence="9" key="1">
    <citation type="submission" date="2016-10" db="EMBL/GenBank/DDBJ databases">
        <title>Frankia sp. NRRL B-16386 Genome sequencing.</title>
        <authorList>
            <person name="Ghodhbane-Gtari F."/>
            <person name="Swanson E."/>
            <person name="Gueddou A."/>
            <person name="Hezbri K."/>
            <person name="Ktari K."/>
            <person name="Nouioui I."/>
            <person name="Morris K."/>
            <person name="Simpson S."/>
            <person name="Abebe-Akele F."/>
            <person name="Thomas K."/>
            <person name="Gtari M."/>
            <person name="Tisa L.S."/>
        </authorList>
    </citation>
    <scope>NUCLEOTIDE SEQUENCE [LARGE SCALE GENOMIC DNA]</scope>
    <source>
        <strain evidence="9">NRRL B-16386</strain>
    </source>
</reference>